<organism evidence="3 4">
    <name type="scientific">Clostridium disporicum</name>
    <dbReference type="NCBI Taxonomy" id="84024"/>
    <lineage>
        <taxon>Bacteria</taxon>
        <taxon>Bacillati</taxon>
        <taxon>Bacillota</taxon>
        <taxon>Clostridia</taxon>
        <taxon>Eubacteriales</taxon>
        <taxon>Clostridiaceae</taxon>
        <taxon>Clostridium</taxon>
    </lineage>
</organism>
<sequence length="184" mass="20830">MEELNIGKKIQDFRNARNTSVRELSKKSGITASMLSQIERGLVNPSINTLRAIANTLDVPLFYFFKEDPEKEELVVRKNNRKTIGFPNQSDVRYDLLVPNTLGSIEFCMMEIPNNSKSVEKAESHKGEEVAYVIEGRVDIIVAGIRYSLDEGDSIRIPPMTDHKWENIDTKLAKVIFAVTPPSF</sequence>
<name>A0A173ZHW8_9CLOT</name>
<dbReference type="GO" id="GO:0005829">
    <property type="term" value="C:cytosol"/>
    <property type="evidence" value="ECO:0007669"/>
    <property type="project" value="TreeGrafter"/>
</dbReference>
<gene>
    <name evidence="3" type="primary">puuR_1</name>
    <name evidence="3" type="ORF">ERS852471_00478</name>
</gene>
<dbReference type="RefSeq" id="WP_055263533.1">
    <property type="nucleotide sequence ID" value="NZ_CABIXQ010000002.1"/>
</dbReference>
<dbReference type="EMBL" id="CYZX01000002">
    <property type="protein sequence ID" value="CUN75992.1"/>
    <property type="molecule type" value="Genomic_DNA"/>
</dbReference>
<dbReference type="CDD" id="cd00093">
    <property type="entry name" value="HTH_XRE"/>
    <property type="match status" value="1"/>
</dbReference>
<protein>
    <submittedName>
        <fullName evidence="3">Transcriptional regulator</fullName>
    </submittedName>
</protein>
<dbReference type="SUPFAM" id="SSF47413">
    <property type="entry name" value="lambda repressor-like DNA-binding domains"/>
    <property type="match status" value="1"/>
</dbReference>
<dbReference type="InterPro" id="IPR010982">
    <property type="entry name" value="Lambda_DNA-bd_dom_sf"/>
</dbReference>
<dbReference type="CDD" id="cd02209">
    <property type="entry name" value="cupin_XRE_C"/>
    <property type="match status" value="1"/>
</dbReference>
<proteinExistence type="predicted"/>
<dbReference type="OrthoDB" id="9814553at2"/>
<dbReference type="AlphaFoldDB" id="A0A173ZHW8"/>
<reference evidence="3 4" key="1">
    <citation type="submission" date="2015-09" db="EMBL/GenBank/DDBJ databases">
        <authorList>
            <consortium name="Pathogen Informatics"/>
        </authorList>
    </citation>
    <scope>NUCLEOTIDE SEQUENCE [LARGE SCALE GENOMIC DNA]</scope>
    <source>
        <strain evidence="3 4">2789STDY5834856</strain>
    </source>
</reference>
<dbReference type="InterPro" id="IPR013096">
    <property type="entry name" value="Cupin_2"/>
</dbReference>
<dbReference type="SUPFAM" id="SSF51182">
    <property type="entry name" value="RmlC-like cupins"/>
    <property type="match status" value="1"/>
</dbReference>
<dbReference type="Pfam" id="PF07883">
    <property type="entry name" value="Cupin_2"/>
    <property type="match status" value="1"/>
</dbReference>
<feature type="domain" description="HTH cro/C1-type" evidence="2">
    <location>
        <begin position="10"/>
        <end position="64"/>
    </location>
</feature>
<dbReference type="InterPro" id="IPR014710">
    <property type="entry name" value="RmlC-like_jellyroll"/>
</dbReference>
<dbReference type="PANTHER" id="PTHR46797:SF19">
    <property type="entry name" value="BLL2473 PROTEIN"/>
    <property type="match status" value="1"/>
</dbReference>
<accession>A0A173ZHW8</accession>
<dbReference type="Pfam" id="PF01381">
    <property type="entry name" value="HTH_3"/>
    <property type="match status" value="1"/>
</dbReference>
<dbReference type="Proteomes" id="UP000095594">
    <property type="component" value="Unassembled WGS sequence"/>
</dbReference>
<dbReference type="PANTHER" id="PTHR46797">
    <property type="entry name" value="HTH-TYPE TRANSCRIPTIONAL REGULATOR"/>
    <property type="match status" value="1"/>
</dbReference>
<evidence type="ECO:0000259" key="2">
    <source>
        <dbReference type="PROSITE" id="PS50943"/>
    </source>
</evidence>
<evidence type="ECO:0000256" key="1">
    <source>
        <dbReference type="ARBA" id="ARBA00023125"/>
    </source>
</evidence>
<evidence type="ECO:0000313" key="4">
    <source>
        <dbReference type="Proteomes" id="UP000095594"/>
    </source>
</evidence>
<dbReference type="SMART" id="SM00530">
    <property type="entry name" value="HTH_XRE"/>
    <property type="match status" value="1"/>
</dbReference>
<dbReference type="Gene3D" id="2.60.120.10">
    <property type="entry name" value="Jelly Rolls"/>
    <property type="match status" value="1"/>
</dbReference>
<dbReference type="PROSITE" id="PS50943">
    <property type="entry name" value="HTH_CROC1"/>
    <property type="match status" value="1"/>
</dbReference>
<dbReference type="InterPro" id="IPR001387">
    <property type="entry name" value="Cro/C1-type_HTH"/>
</dbReference>
<dbReference type="GO" id="GO:0003677">
    <property type="term" value="F:DNA binding"/>
    <property type="evidence" value="ECO:0007669"/>
    <property type="project" value="UniProtKB-KW"/>
</dbReference>
<dbReference type="InterPro" id="IPR050807">
    <property type="entry name" value="TransReg_Diox_bact_type"/>
</dbReference>
<dbReference type="GO" id="GO:0003700">
    <property type="term" value="F:DNA-binding transcription factor activity"/>
    <property type="evidence" value="ECO:0007669"/>
    <property type="project" value="TreeGrafter"/>
</dbReference>
<dbReference type="InterPro" id="IPR011051">
    <property type="entry name" value="RmlC_Cupin_sf"/>
</dbReference>
<keyword evidence="1" id="KW-0238">DNA-binding</keyword>
<evidence type="ECO:0000313" key="3">
    <source>
        <dbReference type="EMBL" id="CUN75992.1"/>
    </source>
</evidence>
<dbReference type="Gene3D" id="1.10.260.40">
    <property type="entry name" value="lambda repressor-like DNA-binding domains"/>
    <property type="match status" value="1"/>
</dbReference>